<evidence type="ECO:0000256" key="1">
    <source>
        <dbReference type="SAM" id="MobiDB-lite"/>
    </source>
</evidence>
<feature type="compositionally biased region" description="Polar residues" evidence="1">
    <location>
        <begin position="28"/>
        <end position="48"/>
    </location>
</feature>
<dbReference type="Proteomes" id="UP000054248">
    <property type="component" value="Unassembled WGS sequence"/>
</dbReference>
<protein>
    <submittedName>
        <fullName evidence="2">Uncharacterized protein</fullName>
    </submittedName>
</protein>
<sequence>MEVHRPSPHLQISDINHLDQLTRSTLFQNHRTPLDSTSHQPARNSTLASHHRHHAPPPLYQHPAPYLQRAKQILAPLQFTDVPACHSVPTLPYPQTNTTLRHEG</sequence>
<organism evidence="2 3">
    <name type="scientific">Tulasnella calospora MUT 4182</name>
    <dbReference type="NCBI Taxonomy" id="1051891"/>
    <lineage>
        <taxon>Eukaryota</taxon>
        <taxon>Fungi</taxon>
        <taxon>Dikarya</taxon>
        <taxon>Basidiomycota</taxon>
        <taxon>Agaricomycotina</taxon>
        <taxon>Agaricomycetes</taxon>
        <taxon>Cantharellales</taxon>
        <taxon>Tulasnellaceae</taxon>
        <taxon>Tulasnella</taxon>
    </lineage>
</organism>
<reference evidence="2 3" key="1">
    <citation type="submission" date="2014-04" db="EMBL/GenBank/DDBJ databases">
        <authorList>
            <consortium name="DOE Joint Genome Institute"/>
            <person name="Kuo A."/>
            <person name="Girlanda M."/>
            <person name="Perotto S."/>
            <person name="Kohler A."/>
            <person name="Nagy L.G."/>
            <person name="Floudas D."/>
            <person name="Copeland A."/>
            <person name="Barry K.W."/>
            <person name="Cichocki N."/>
            <person name="Veneault-Fourrey C."/>
            <person name="LaButti K."/>
            <person name="Lindquist E.A."/>
            <person name="Lipzen A."/>
            <person name="Lundell T."/>
            <person name="Morin E."/>
            <person name="Murat C."/>
            <person name="Sun H."/>
            <person name="Tunlid A."/>
            <person name="Henrissat B."/>
            <person name="Grigoriev I.V."/>
            <person name="Hibbett D.S."/>
            <person name="Martin F."/>
            <person name="Nordberg H.P."/>
            <person name="Cantor M.N."/>
            <person name="Hua S.X."/>
        </authorList>
    </citation>
    <scope>NUCLEOTIDE SEQUENCE [LARGE SCALE GENOMIC DNA]</scope>
    <source>
        <strain evidence="2 3">MUT 4182</strain>
    </source>
</reference>
<dbReference type="EMBL" id="KN822972">
    <property type="protein sequence ID" value="KIO30398.1"/>
    <property type="molecule type" value="Genomic_DNA"/>
</dbReference>
<keyword evidence="3" id="KW-1185">Reference proteome</keyword>
<proteinExistence type="predicted"/>
<reference evidence="3" key="2">
    <citation type="submission" date="2015-01" db="EMBL/GenBank/DDBJ databases">
        <title>Evolutionary Origins and Diversification of the Mycorrhizal Mutualists.</title>
        <authorList>
            <consortium name="DOE Joint Genome Institute"/>
            <consortium name="Mycorrhizal Genomics Consortium"/>
            <person name="Kohler A."/>
            <person name="Kuo A."/>
            <person name="Nagy L.G."/>
            <person name="Floudas D."/>
            <person name="Copeland A."/>
            <person name="Barry K.W."/>
            <person name="Cichocki N."/>
            <person name="Veneault-Fourrey C."/>
            <person name="LaButti K."/>
            <person name="Lindquist E.A."/>
            <person name="Lipzen A."/>
            <person name="Lundell T."/>
            <person name="Morin E."/>
            <person name="Murat C."/>
            <person name="Riley R."/>
            <person name="Ohm R."/>
            <person name="Sun H."/>
            <person name="Tunlid A."/>
            <person name="Henrissat B."/>
            <person name="Grigoriev I.V."/>
            <person name="Hibbett D.S."/>
            <person name="Martin F."/>
        </authorList>
    </citation>
    <scope>NUCLEOTIDE SEQUENCE [LARGE SCALE GENOMIC DNA]</scope>
    <source>
        <strain evidence="3">MUT 4182</strain>
    </source>
</reference>
<evidence type="ECO:0000313" key="3">
    <source>
        <dbReference type="Proteomes" id="UP000054248"/>
    </source>
</evidence>
<accession>A0A0C3L9A3</accession>
<gene>
    <name evidence="2" type="ORF">M407DRAFT_153786</name>
</gene>
<feature type="region of interest" description="Disordered" evidence="1">
    <location>
        <begin position="28"/>
        <end position="61"/>
    </location>
</feature>
<dbReference type="HOGENOM" id="CLU_2252037_0_0_1"/>
<evidence type="ECO:0000313" key="2">
    <source>
        <dbReference type="EMBL" id="KIO30398.1"/>
    </source>
</evidence>
<dbReference type="AlphaFoldDB" id="A0A0C3L9A3"/>
<name>A0A0C3L9A3_9AGAM</name>